<proteinExistence type="predicted"/>
<evidence type="ECO:0000256" key="1">
    <source>
        <dbReference type="SAM" id="Coils"/>
    </source>
</evidence>
<accession>A0A7J7KYD4</accession>
<name>A0A7J7KYD4_9MAGN</name>
<keyword evidence="1" id="KW-0175">Coiled coil</keyword>
<dbReference type="Proteomes" id="UP000541444">
    <property type="component" value="Unassembled WGS sequence"/>
</dbReference>
<gene>
    <name evidence="2" type="ORF">GIB67_027233</name>
</gene>
<dbReference type="AlphaFoldDB" id="A0A7J7KYD4"/>
<feature type="coiled-coil region" evidence="1">
    <location>
        <begin position="101"/>
        <end position="128"/>
    </location>
</feature>
<dbReference type="OrthoDB" id="7763131at2759"/>
<keyword evidence="3" id="KW-1185">Reference proteome</keyword>
<sequence>MNRACKVYETCLKNVMQGPISGMQQENLNDATKTIYEARDKGKWLYREAYEVFSCHQCWKILQDQHPDTLTRNETECPGGIKSTKLREKNKIIQNLLIERQNVLISRLDRMEKKKEEYVAERDKKKEEYISEKDKKKEERDARIIELRERKTNTVVNLEAQF</sequence>
<dbReference type="EMBL" id="JACGCM010002788">
    <property type="protein sequence ID" value="KAF6135359.1"/>
    <property type="molecule type" value="Genomic_DNA"/>
</dbReference>
<evidence type="ECO:0000313" key="3">
    <source>
        <dbReference type="Proteomes" id="UP000541444"/>
    </source>
</evidence>
<protein>
    <submittedName>
        <fullName evidence="2">Uncharacterized protein</fullName>
    </submittedName>
</protein>
<evidence type="ECO:0000313" key="2">
    <source>
        <dbReference type="EMBL" id="KAF6135359.1"/>
    </source>
</evidence>
<comment type="caution">
    <text evidence="2">The sequence shown here is derived from an EMBL/GenBank/DDBJ whole genome shotgun (WGS) entry which is preliminary data.</text>
</comment>
<reference evidence="2 3" key="1">
    <citation type="journal article" date="2020" name="IScience">
        <title>Genome Sequencing of the Endangered Kingdonia uniflora (Circaeasteraceae, Ranunculales) Reveals Potential Mechanisms of Evolutionary Specialization.</title>
        <authorList>
            <person name="Sun Y."/>
            <person name="Deng T."/>
            <person name="Zhang A."/>
            <person name="Moore M.J."/>
            <person name="Landis J.B."/>
            <person name="Lin N."/>
            <person name="Zhang H."/>
            <person name="Zhang X."/>
            <person name="Huang J."/>
            <person name="Zhang X."/>
            <person name="Sun H."/>
            <person name="Wang H."/>
        </authorList>
    </citation>
    <scope>NUCLEOTIDE SEQUENCE [LARGE SCALE GENOMIC DNA]</scope>
    <source>
        <strain evidence="2">TB1705</strain>
        <tissue evidence="2">Leaf</tissue>
    </source>
</reference>
<organism evidence="2 3">
    <name type="scientific">Kingdonia uniflora</name>
    <dbReference type="NCBI Taxonomy" id="39325"/>
    <lineage>
        <taxon>Eukaryota</taxon>
        <taxon>Viridiplantae</taxon>
        <taxon>Streptophyta</taxon>
        <taxon>Embryophyta</taxon>
        <taxon>Tracheophyta</taxon>
        <taxon>Spermatophyta</taxon>
        <taxon>Magnoliopsida</taxon>
        <taxon>Ranunculales</taxon>
        <taxon>Circaeasteraceae</taxon>
        <taxon>Kingdonia</taxon>
    </lineage>
</organism>